<feature type="binding site" evidence="6">
    <location>
        <begin position="134"/>
        <end position="135"/>
    </location>
    <ligand>
        <name>NAD(+)</name>
        <dbReference type="ChEBI" id="CHEBI:57540"/>
    </ligand>
</feature>
<dbReference type="Proteomes" id="UP001194714">
    <property type="component" value="Unassembled WGS sequence"/>
</dbReference>
<reference evidence="7 8" key="1">
    <citation type="submission" date="2020-01" db="EMBL/GenBank/DDBJ databases">
        <title>Draft genome sequence of Cand. Neptunochlamydia vexilliferae K9.</title>
        <authorList>
            <person name="Schulz F."/>
            <person name="Koestlbacher S."/>
            <person name="Wascher F."/>
            <person name="Pizzetti I."/>
            <person name="Horn M."/>
        </authorList>
    </citation>
    <scope>NUCLEOTIDE SEQUENCE [LARGE SCALE GENOMIC DNA]</scope>
    <source>
        <strain evidence="7 8">K9</strain>
    </source>
</reference>
<evidence type="ECO:0000313" key="7">
    <source>
        <dbReference type="EMBL" id="MBF5059235.1"/>
    </source>
</evidence>
<dbReference type="Gene3D" id="3.40.50.10330">
    <property type="entry name" value="Probable inorganic polyphosphate/atp-NAD kinase, domain 1"/>
    <property type="match status" value="1"/>
</dbReference>
<evidence type="ECO:0000313" key="8">
    <source>
        <dbReference type="Proteomes" id="UP001194714"/>
    </source>
</evidence>
<feature type="binding site" evidence="6">
    <location>
        <position position="69"/>
    </location>
    <ligand>
        <name>NAD(+)</name>
        <dbReference type="ChEBI" id="CHEBI:57540"/>
    </ligand>
</feature>
<dbReference type="HAMAP" id="MF_00361">
    <property type="entry name" value="NAD_kinase"/>
    <property type="match status" value="1"/>
</dbReference>
<comment type="caution">
    <text evidence="7">The sequence shown here is derived from an EMBL/GenBank/DDBJ whole genome shotgun (WGS) entry which is preliminary data.</text>
</comment>
<evidence type="ECO:0000256" key="4">
    <source>
        <dbReference type="ARBA" id="ARBA00023027"/>
    </source>
</evidence>
<keyword evidence="4 6" id="KW-0520">NAD</keyword>
<evidence type="ECO:0000256" key="6">
    <source>
        <dbReference type="HAMAP-Rule" id="MF_00361"/>
    </source>
</evidence>
<dbReference type="PANTHER" id="PTHR20275:SF0">
    <property type="entry name" value="NAD KINASE"/>
    <property type="match status" value="1"/>
</dbReference>
<evidence type="ECO:0000256" key="3">
    <source>
        <dbReference type="ARBA" id="ARBA00022857"/>
    </source>
</evidence>
<dbReference type="InterPro" id="IPR017437">
    <property type="entry name" value="ATP-NAD_kinase_PpnK-typ_C"/>
</dbReference>
<keyword evidence="2 6" id="KW-0418">Kinase</keyword>
<comment type="function">
    <text evidence="6">Involved in the regulation of the intracellular balance of NAD and NADP, and is a key enzyme in the biosynthesis of NADP. Catalyzes specifically the phosphorylation on 2'-hydroxyl of the adenosine moiety of NAD to yield NADP.</text>
</comment>
<dbReference type="EMBL" id="JAAEJV010000015">
    <property type="protein sequence ID" value="MBF5059235.1"/>
    <property type="molecule type" value="Genomic_DNA"/>
</dbReference>
<evidence type="ECO:0000256" key="1">
    <source>
        <dbReference type="ARBA" id="ARBA00022679"/>
    </source>
</evidence>
<proteinExistence type="inferred from homology"/>
<keyword evidence="1 6" id="KW-0808">Transferase</keyword>
<dbReference type="InterPro" id="IPR016064">
    <property type="entry name" value="NAD/diacylglycerol_kinase_sf"/>
</dbReference>
<keyword evidence="6" id="KW-0963">Cytoplasm</keyword>
<comment type="caution">
    <text evidence="6">Lacks conserved residue(s) required for the propagation of feature annotation.</text>
</comment>
<keyword evidence="6" id="KW-0547">Nucleotide-binding</keyword>
<keyword evidence="3 6" id="KW-0521">NADP</keyword>
<evidence type="ECO:0000256" key="5">
    <source>
        <dbReference type="ARBA" id="ARBA00047925"/>
    </source>
</evidence>
<feature type="binding site" evidence="6">
    <location>
        <position position="145"/>
    </location>
    <ligand>
        <name>NAD(+)</name>
        <dbReference type="ChEBI" id="CHEBI:57540"/>
    </ligand>
</feature>
<dbReference type="Pfam" id="PF01513">
    <property type="entry name" value="NAD_kinase"/>
    <property type="match status" value="1"/>
</dbReference>
<gene>
    <name evidence="6" type="primary">nadK</name>
    <name evidence="7" type="ORF">NEPTK9_000744</name>
</gene>
<dbReference type="SUPFAM" id="SSF111331">
    <property type="entry name" value="NAD kinase/diacylglycerol kinase-like"/>
    <property type="match status" value="1"/>
</dbReference>
<comment type="similarity">
    <text evidence="6">Belongs to the NAD kinase family.</text>
</comment>
<feature type="binding site" evidence="6">
    <location>
        <begin position="64"/>
        <end position="65"/>
    </location>
    <ligand>
        <name>NAD(+)</name>
        <dbReference type="ChEBI" id="CHEBI:57540"/>
    </ligand>
</feature>
<dbReference type="Pfam" id="PF20143">
    <property type="entry name" value="NAD_kinase_C"/>
    <property type="match status" value="1"/>
</dbReference>
<organism evidence="7 8">
    <name type="scientific">Candidatus Neptunichlamydia vexilliferae</name>
    <dbReference type="NCBI Taxonomy" id="1651774"/>
    <lineage>
        <taxon>Bacteria</taxon>
        <taxon>Pseudomonadati</taxon>
        <taxon>Chlamydiota</taxon>
        <taxon>Chlamydiia</taxon>
        <taxon>Parachlamydiales</taxon>
        <taxon>Simkaniaceae</taxon>
        <taxon>Candidatus Neptunichlamydia</taxon>
    </lineage>
</organism>
<dbReference type="RefSeq" id="WP_194847540.1">
    <property type="nucleotide sequence ID" value="NZ_JAAEJV010000015.1"/>
</dbReference>
<dbReference type="InterPro" id="IPR002504">
    <property type="entry name" value="NADK"/>
</dbReference>
<feature type="active site" description="Proton acceptor" evidence="6">
    <location>
        <position position="64"/>
    </location>
</feature>
<keyword evidence="8" id="KW-1185">Reference proteome</keyword>
<keyword evidence="6" id="KW-0067">ATP-binding</keyword>
<dbReference type="PANTHER" id="PTHR20275">
    <property type="entry name" value="NAD KINASE"/>
    <property type="match status" value="1"/>
</dbReference>
<dbReference type="EC" id="2.7.1.23" evidence="6"/>
<accession>A0ABS0AZ36</accession>
<protein>
    <recommendedName>
        <fullName evidence="6">NAD kinase</fullName>
        <ecNumber evidence="6">2.7.1.23</ecNumber>
    </recommendedName>
    <alternativeName>
        <fullName evidence="6">ATP-dependent NAD kinase</fullName>
    </alternativeName>
</protein>
<feature type="binding site" evidence="6">
    <location>
        <position position="164"/>
    </location>
    <ligand>
        <name>NAD(+)</name>
        <dbReference type="ChEBI" id="CHEBI:57540"/>
    </ligand>
</feature>
<dbReference type="Gene3D" id="2.60.200.30">
    <property type="entry name" value="Probable inorganic polyphosphate/atp-NAD kinase, domain 2"/>
    <property type="match status" value="1"/>
</dbReference>
<dbReference type="InterPro" id="IPR017438">
    <property type="entry name" value="ATP-NAD_kinase_N"/>
</dbReference>
<name>A0ABS0AZ36_9BACT</name>
<dbReference type="GO" id="GO:0003951">
    <property type="term" value="F:NAD+ kinase activity"/>
    <property type="evidence" value="ECO:0007669"/>
    <property type="project" value="UniProtKB-EC"/>
</dbReference>
<sequence length="279" mass="30393">MIIALFPKVHEKEAKKLAEEALAFLTKKGCQVVVEDDKAEALRTDPLSSVDPQSIEVLMTMGGDGSILRVAHQYSHLSGAILGINLGHLGFMADVPIPDMLSSLEDLVSGAYTIEERLMFEGKSSGGQTFFAMNDCVLHRARTPHLVEVSIHVDGLFLNTFQADGVIIATPNGSTAYSLAAGGPIISPTIDACVLTPICPHTISNRPIVFTPKENIEITYHGHTSLIEFVADGLHHFELKPGDTITLTKSTRTFKLVSLNRTDYFSTLRHKLGWSGKLR</sequence>
<comment type="catalytic activity">
    <reaction evidence="5 6">
        <text>NAD(+) + ATP = ADP + NADP(+) + H(+)</text>
        <dbReference type="Rhea" id="RHEA:18629"/>
        <dbReference type="ChEBI" id="CHEBI:15378"/>
        <dbReference type="ChEBI" id="CHEBI:30616"/>
        <dbReference type="ChEBI" id="CHEBI:57540"/>
        <dbReference type="ChEBI" id="CHEBI:58349"/>
        <dbReference type="ChEBI" id="CHEBI:456216"/>
        <dbReference type="EC" id="2.7.1.23"/>
    </reaction>
</comment>
<comment type="cofactor">
    <cofactor evidence="6">
        <name>a divalent metal cation</name>
        <dbReference type="ChEBI" id="CHEBI:60240"/>
    </cofactor>
</comment>
<comment type="subcellular location">
    <subcellularLocation>
        <location evidence="6">Cytoplasm</location>
    </subcellularLocation>
</comment>
<evidence type="ECO:0000256" key="2">
    <source>
        <dbReference type="ARBA" id="ARBA00022777"/>
    </source>
</evidence>